<dbReference type="InterPro" id="IPR001668">
    <property type="entry name" value="Mob_Pre"/>
</dbReference>
<protein>
    <submittedName>
        <fullName evidence="2">Uncharacterized protein</fullName>
    </submittedName>
</protein>
<sequence length="99" mass="11670">MGIVPFNDEYKLSAKRVFNRAALQNVQDQLPVYLRQHGFDVERGIQESQHKSLTVPEYKAMREDLNLDVVGNHFERLAEIMEYLHITDEEARQYHLIRG</sequence>
<dbReference type="Proteomes" id="UP000051445">
    <property type="component" value="Unassembled WGS sequence"/>
</dbReference>
<organism evidence="2 3">
    <name type="scientific">Limosilactobacillus frumenti DSM 13145</name>
    <dbReference type="NCBI Taxonomy" id="1423746"/>
    <lineage>
        <taxon>Bacteria</taxon>
        <taxon>Bacillati</taxon>
        <taxon>Bacillota</taxon>
        <taxon>Bacilli</taxon>
        <taxon>Lactobacillales</taxon>
        <taxon>Lactobacillaceae</taxon>
        <taxon>Limosilactobacillus</taxon>
    </lineage>
</organism>
<name>A0A0R1P9G6_9LACO</name>
<comment type="caution">
    <text evidence="2">The sequence shown here is derived from an EMBL/GenBank/DDBJ whole genome shotgun (WGS) entry which is preliminary data.</text>
</comment>
<dbReference type="AlphaFoldDB" id="A0A0R1P9G6"/>
<proteinExistence type="inferred from homology"/>
<accession>A0A0R1P9G6</accession>
<dbReference type="Pfam" id="PF01076">
    <property type="entry name" value="Mob_Pre"/>
    <property type="match status" value="1"/>
</dbReference>
<dbReference type="GO" id="GO:0003677">
    <property type="term" value="F:DNA binding"/>
    <property type="evidence" value="ECO:0007669"/>
    <property type="project" value="InterPro"/>
</dbReference>
<comment type="similarity">
    <text evidence="1">Belongs to the plasmid mobilization pre family.</text>
</comment>
<evidence type="ECO:0000256" key="1">
    <source>
        <dbReference type="ARBA" id="ARBA00010657"/>
    </source>
</evidence>
<dbReference type="GO" id="GO:0006310">
    <property type="term" value="P:DNA recombination"/>
    <property type="evidence" value="ECO:0007669"/>
    <property type="project" value="InterPro"/>
</dbReference>
<gene>
    <name evidence="2" type="ORF">FD27_GL001260</name>
</gene>
<reference evidence="2 3" key="1">
    <citation type="journal article" date="2015" name="Genome Announc.">
        <title>Expanding the biotechnology potential of lactobacilli through comparative genomics of 213 strains and associated genera.</title>
        <authorList>
            <person name="Sun Z."/>
            <person name="Harris H.M."/>
            <person name="McCann A."/>
            <person name="Guo C."/>
            <person name="Argimon S."/>
            <person name="Zhang W."/>
            <person name="Yang X."/>
            <person name="Jeffery I.B."/>
            <person name="Cooney J.C."/>
            <person name="Kagawa T.F."/>
            <person name="Liu W."/>
            <person name="Song Y."/>
            <person name="Salvetti E."/>
            <person name="Wrobel A."/>
            <person name="Rasinkangas P."/>
            <person name="Parkhill J."/>
            <person name="Rea M.C."/>
            <person name="O'Sullivan O."/>
            <person name="Ritari J."/>
            <person name="Douillard F.P."/>
            <person name="Paul Ross R."/>
            <person name="Yang R."/>
            <person name="Briner A.E."/>
            <person name="Felis G.E."/>
            <person name="de Vos W.M."/>
            <person name="Barrangou R."/>
            <person name="Klaenhammer T.R."/>
            <person name="Caufield P.W."/>
            <person name="Cui Y."/>
            <person name="Zhang H."/>
            <person name="O'Toole P.W."/>
        </authorList>
    </citation>
    <scope>NUCLEOTIDE SEQUENCE [LARGE SCALE GENOMIC DNA]</scope>
    <source>
        <strain evidence="2 3">DSM 13145</strain>
    </source>
</reference>
<dbReference type="PATRIC" id="fig|1423746.3.peg.1281"/>
<keyword evidence="3" id="KW-1185">Reference proteome</keyword>
<dbReference type="Gene3D" id="3.30.930.30">
    <property type="match status" value="1"/>
</dbReference>
<dbReference type="EMBL" id="AZER01000019">
    <property type="protein sequence ID" value="KRL26581.1"/>
    <property type="molecule type" value="Genomic_DNA"/>
</dbReference>
<dbReference type="STRING" id="1423746.FD27_GL001260"/>
<evidence type="ECO:0000313" key="2">
    <source>
        <dbReference type="EMBL" id="KRL26581.1"/>
    </source>
</evidence>
<evidence type="ECO:0000313" key="3">
    <source>
        <dbReference type="Proteomes" id="UP000051445"/>
    </source>
</evidence>